<proteinExistence type="predicted"/>
<sequence>MAQGKAGWGSAGSIRRLGRRQIVSDGAAGPGSADATGRRYGSFPGQAETRPSGSGLQAARNVTLYRIRL</sequence>
<accession>A0ABP6EPC2</accession>
<evidence type="ECO:0000313" key="2">
    <source>
        <dbReference type="EMBL" id="GAA2672092.1"/>
    </source>
</evidence>
<name>A0ABP6EPC2_9ACTN</name>
<evidence type="ECO:0000256" key="1">
    <source>
        <dbReference type="SAM" id="MobiDB-lite"/>
    </source>
</evidence>
<dbReference type="EMBL" id="BAAATE010000014">
    <property type="protein sequence ID" value="GAA2672092.1"/>
    <property type="molecule type" value="Genomic_DNA"/>
</dbReference>
<keyword evidence="3" id="KW-1185">Reference proteome</keyword>
<evidence type="ECO:0000313" key="3">
    <source>
        <dbReference type="Proteomes" id="UP001501666"/>
    </source>
</evidence>
<feature type="region of interest" description="Disordered" evidence="1">
    <location>
        <begin position="19"/>
        <end position="57"/>
    </location>
</feature>
<organism evidence="2 3">
    <name type="scientific">Nonomuraea recticatena</name>
    <dbReference type="NCBI Taxonomy" id="46178"/>
    <lineage>
        <taxon>Bacteria</taxon>
        <taxon>Bacillati</taxon>
        <taxon>Actinomycetota</taxon>
        <taxon>Actinomycetes</taxon>
        <taxon>Streptosporangiales</taxon>
        <taxon>Streptosporangiaceae</taxon>
        <taxon>Nonomuraea</taxon>
    </lineage>
</organism>
<comment type="caution">
    <text evidence="2">The sequence shown here is derived from an EMBL/GenBank/DDBJ whole genome shotgun (WGS) entry which is preliminary data.</text>
</comment>
<reference evidence="3" key="1">
    <citation type="journal article" date="2019" name="Int. J. Syst. Evol. Microbiol.">
        <title>The Global Catalogue of Microorganisms (GCM) 10K type strain sequencing project: providing services to taxonomists for standard genome sequencing and annotation.</title>
        <authorList>
            <consortium name="The Broad Institute Genomics Platform"/>
            <consortium name="The Broad Institute Genome Sequencing Center for Infectious Disease"/>
            <person name="Wu L."/>
            <person name="Ma J."/>
        </authorList>
    </citation>
    <scope>NUCLEOTIDE SEQUENCE [LARGE SCALE GENOMIC DNA]</scope>
    <source>
        <strain evidence="3">JCM 6835</strain>
    </source>
</reference>
<feature type="compositionally biased region" description="Low complexity" evidence="1">
    <location>
        <begin position="24"/>
        <end position="35"/>
    </location>
</feature>
<dbReference type="Proteomes" id="UP001501666">
    <property type="component" value="Unassembled WGS sequence"/>
</dbReference>
<protein>
    <submittedName>
        <fullName evidence="2">Uncharacterized protein</fullName>
    </submittedName>
</protein>
<gene>
    <name evidence="2" type="ORF">GCM10010412_051940</name>
</gene>